<gene>
    <name evidence="1" type="ORF">S01H4_26340</name>
</gene>
<dbReference type="AlphaFoldDB" id="X1BSH5"/>
<name>X1BSH5_9ZZZZ</name>
<comment type="caution">
    <text evidence="1">The sequence shown here is derived from an EMBL/GenBank/DDBJ whole genome shotgun (WGS) entry which is preliminary data.</text>
</comment>
<dbReference type="EMBL" id="BART01012689">
    <property type="protein sequence ID" value="GAG84097.1"/>
    <property type="molecule type" value="Genomic_DNA"/>
</dbReference>
<organism evidence="1">
    <name type="scientific">marine sediment metagenome</name>
    <dbReference type="NCBI Taxonomy" id="412755"/>
    <lineage>
        <taxon>unclassified sequences</taxon>
        <taxon>metagenomes</taxon>
        <taxon>ecological metagenomes</taxon>
    </lineage>
</organism>
<proteinExistence type="predicted"/>
<feature type="non-terminal residue" evidence="1">
    <location>
        <position position="33"/>
    </location>
</feature>
<evidence type="ECO:0000313" key="1">
    <source>
        <dbReference type="EMBL" id="GAG84097.1"/>
    </source>
</evidence>
<reference evidence="1" key="1">
    <citation type="journal article" date="2014" name="Front. Microbiol.">
        <title>High frequency of phylogenetically diverse reductive dehalogenase-homologous genes in deep subseafloor sedimentary metagenomes.</title>
        <authorList>
            <person name="Kawai M."/>
            <person name="Futagami T."/>
            <person name="Toyoda A."/>
            <person name="Takaki Y."/>
            <person name="Nishi S."/>
            <person name="Hori S."/>
            <person name="Arai W."/>
            <person name="Tsubouchi T."/>
            <person name="Morono Y."/>
            <person name="Uchiyama I."/>
            <person name="Ito T."/>
            <person name="Fujiyama A."/>
            <person name="Inagaki F."/>
            <person name="Takami H."/>
        </authorList>
    </citation>
    <scope>NUCLEOTIDE SEQUENCE</scope>
    <source>
        <strain evidence="1">Expedition CK06-06</strain>
    </source>
</reference>
<sequence>MEIIYPQITQIFADYFFRLKAYPQITQILKTIN</sequence>
<protein>
    <submittedName>
        <fullName evidence="1">Uncharacterized protein</fullName>
    </submittedName>
</protein>
<accession>X1BSH5</accession>